<dbReference type="GO" id="GO:0008270">
    <property type="term" value="F:zinc ion binding"/>
    <property type="evidence" value="ECO:0007669"/>
    <property type="project" value="UniProtKB-KW"/>
</dbReference>
<dbReference type="EMBL" id="JARPUR010000002">
    <property type="protein sequence ID" value="KAK4882480.1"/>
    <property type="molecule type" value="Genomic_DNA"/>
</dbReference>
<feature type="domain" description="SWIM-type" evidence="2">
    <location>
        <begin position="60"/>
        <end position="97"/>
    </location>
</feature>
<organism evidence="3 4">
    <name type="scientific">Aquatica leii</name>
    <dbReference type="NCBI Taxonomy" id="1421715"/>
    <lineage>
        <taxon>Eukaryota</taxon>
        <taxon>Metazoa</taxon>
        <taxon>Ecdysozoa</taxon>
        <taxon>Arthropoda</taxon>
        <taxon>Hexapoda</taxon>
        <taxon>Insecta</taxon>
        <taxon>Pterygota</taxon>
        <taxon>Neoptera</taxon>
        <taxon>Endopterygota</taxon>
        <taxon>Coleoptera</taxon>
        <taxon>Polyphaga</taxon>
        <taxon>Elateriformia</taxon>
        <taxon>Elateroidea</taxon>
        <taxon>Lampyridae</taxon>
        <taxon>Luciolinae</taxon>
        <taxon>Aquatica</taxon>
    </lineage>
</organism>
<comment type="caution">
    <text evidence="3">The sequence shown here is derived from an EMBL/GenBank/DDBJ whole genome shotgun (WGS) entry which is preliminary data.</text>
</comment>
<dbReference type="AlphaFoldDB" id="A0AAN7SS48"/>
<dbReference type="PROSITE" id="PS50966">
    <property type="entry name" value="ZF_SWIM"/>
    <property type="match status" value="1"/>
</dbReference>
<evidence type="ECO:0000256" key="1">
    <source>
        <dbReference type="PROSITE-ProRule" id="PRU00325"/>
    </source>
</evidence>
<keyword evidence="1" id="KW-0863">Zinc-finger</keyword>
<dbReference type="Proteomes" id="UP001353858">
    <property type="component" value="Unassembled WGS sequence"/>
</dbReference>
<reference evidence="4" key="1">
    <citation type="submission" date="2023-01" db="EMBL/GenBank/DDBJ databases">
        <title>Key to firefly adult light organ development and bioluminescence: homeobox transcription factors regulate luciferase expression and transportation to peroxisome.</title>
        <authorList>
            <person name="Fu X."/>
        </authorList>
    </citation>
    <scope>NUCLEOTIDE SEQUENCE [LARGE SCALE GENOMIC DNA]</scope>
</reference>
<sequence>MPEVTLCDILEYVEGGSRCIKEGEAVFNAGHIIMCGINNQKKEEIIGLCVQTSNLKVHPHTIKINLDTPKQWMCTCTYKAGARGKCKHIIACLLFIYRYFVYRNWKRKDNVSCEDVVPIKEFCHVKKRKVPNAIDQEIVKLTYEELLFLPLLNIKQQEYFNNYVAVTIDEAINISLQTIGQGNDQWKRARQCRITASTCYELYILLE</sequence>
<evidence type="ECO:0000259" key="2">
    <source>
        <dbReference type="PROSITE" id="PS50966"/>
    </source>
</evidence>
<gene>
    <name evidence="3" type="ORF">RN001_005799</name>
</gene>
<evidence type="ECO:0000313" key="4">
    <source>
        <dbReference type="Proteomes" id="UP001353858"/>
    </source>
</evidence>
<accession>A0AAN7SS48</accession>
<proteinExistence type="predicted"/>
<keyword evidence="4" id="KW-1185">Reference proteome</keyword>
<evidence type="ECO:0000313" key="3">
    <source>
        <dbReference type="EMBL" id="KAK4882480.1"/>
    </source>
</evidence>
<keyword evidence="1" id="KW-0862">Zinc</keyword>
<dbReference type="InterPro" id="IPR007527">
    <property type="entry name" value="Znf_SWIM"/>
</dbReference>
<name>A0AAN7SS48_9COLE</name>
<keyword evidence="1" id="KW-0479">Metal-binding</keyword>
<protein>
    <recommendedName>
        <fullName evidence="2">SWIM-type domain-containing protein</fullName>
    </recommendedName>
</protein>